<dbReference type="InterPro" id="IPR001503">
    <property type="entry name" value="Glyco_trans_10"/>
</dbReference>
<keyword evidence="11" id="KW-0325">Glycoprotein</keyword>
<dbReference type="InterPro" id="IPR055270">
    <property type="entry name" value="Glyco_tran_10_C"/>
</dbReference>
<keyword evidence="5 12" id="KW-0808">Transferase</keyword>
<comment type="similarity">
    <text evidence="3 12">Belongs to the glycosyltransferase 10 family.</text>
</comment>
<keyword evidence="7" id="KW-0735">Signal-anchor</keyword>
<evidence type="ECO:0000256" key="1">
    <source>
        <dbReference type="ARBA" id="ARBA00004447"/>
    </source>
</evidence>
<dbReference type="UniPathway" id="UPA00378"/>
<dbReference type="VEuPathDB" id="VectorBase:FBgn0035217"/>
<dbReference type="Pfam" id="PF17039">
    <property type="entry name" value="Glyco_tran_10_N"/>
    <property type="match status" value="1"/>
</dbReference>
<dbReference type="EC" id="2.4.1.-" evidence="12"/>
<keyword evidence="10" id="KW-0472">Membrane</keyword>
<evidence type="ECO:0000259" key="15">
    <source>
        <dbReference type="Pfam" id="PF17039"/>
    </source>
</evidence>
<evidence type="ECO:0000256" key="8">
    <source>
        <dbReference type="ARBA" id="ARBA00022989"/>
    </source>
</evidence>
<evidence type="ECO:0000256" key="4">
    <source>
        <dbReference type="ARBA" id="ARBA00022676"/>
    </source>
</evidence>
<evidence type="ECO:0000256" key="9">
    <source>
        <dbReference type="ARBA" id="ARBA00023034"/>
    </source>
</evidence>
<feature type="domain" description="Fucosyltransferase N-terminal" evidence="15">
    <location>
        <begin position="126"/>
        <end position="226"/>
    </location>
</feature>
<dbReference type="OrthoDB" id="427096at2759"/>
<comment type="subcellular location">
    <subcellularLocation>
        <location evidence="1 12">Golgi apparatus</location>
        <location evidence="1 12">Golgi stack membrane</location>
        <topology evidence="1 12">Single-pass type II membrane protein</topology>
    </subcellularLocation>
</comment>
<keyword evidence="6 12" id="KW-0812">Transmembrane</keyword>
<feature type="compositionally biased region" description="Basic and acidic residues" evidence="13">
    <location>
        <begin position="52"/>
        <end position="67"/>
    </location>
</feature>
<dbReference type="GO" id="GO:0008417">
    <property type="term" value="F:fucosyltransferase activity"/>
    <property type="evidence" value="ECO:0007669"/>
    <property type="project" value="InterPro"/>
</dbReference>
<gene>
    <name evidence="17" type="primary">FucTD</name>
    <name evidence="16 17" type="ORF">CG9169</name>
</gene>
<evidence type="ECO:0000313" key="17">
    <source>
        <dbReference type="FlyBase" id="FBgn0035217"/>
    </source>
</evidence>
<dbReference type="Pfam" id="PF00852">
    <property type="entry name" value="Glyco_transf_10"/>
    <property type="match status" value="1"/>
</dbReference>
<dbReference type="PANTHER" id="PTHR48438:SF1">
    <property type="entry name" value="ALPHA-(1,3)-FUCOSYLTRANSFERASE C-RELATED"/>
    <property type="match status" value="1"/>
</dbReference>
<keyword evidence="4 12" id="KW-0328">Glycosyltransferase</keyword>
<evidence type="ECO:0000256" key="12">
    <source>
        <dbReference type="RuleBase" id="RU003832"/>
    </source>
</evidence>
<evidence type="ECO:0000256" key="5">
    <source>
        <dbReference type="ARBA" id="ARBA00022679"/>
    </source>
</evidence>
<dbReference type="GO" id="GO:0032580">
    <property type="term" value="C:Golgi cisterna membrane"/>
    <property type="evidence" value="ECO:0007669"/>
    <property type="project" value="UniProtKB-SubCell"/>
</dbReference>
<dbReference type="ExpressionAtlas" id="Q8T8Y7">
    <property type="expression patterns" value="baseline and differential"/>
</dbReference>
<feature type="domain" description="Fucosyltransferase C-terminal" evidence="14">
    <location>
        <begin position="268"/>
        <end position="418"/>
    </location>
</feature>
<dbReference type="Gene3D" id="3.40.50.11660">
    <property type="entry name" value="Glycosyl transferase family 10, C-terminal domain"/>
    <property type="match status" value="1"/>
</dbReference>
<accession>Q8T8Y7</accession>
<reference evidence="16" key="1">
    <citation type="submission" date="2002-01" db="EMBL/GenBank/DDBJ databases">
        <authorList>
            <person name="Stapleton M."/>
            <person name="Brokstein P."/>
            <person name="Hong L."/>
            <person name="Agbayani A."/>
            <person name="Carlson J."/>
            <person name="Champe M."/>
            <person name="Chavez C."/>
            <person name="Dorsett V."/>
            <person name="Dresnek D."/>
            <person name="Farfan D."/>
            <person name="Frise E."/>
            <person name="George R."/>
            <person name="Gonzalez M."/>
            <person name="Guarin H."/>
            <person name="Kronmiller B."/>
            <person name="Li P."/>
            <person name="Liao G."/>
            <person name="Miranda A."/>
            <person name="Mungall C.J."/>
            <person name="Nunoo J."/>
            <person name="Pacleb J."/>
            <person name="Paragas V."/>
            <person name="Park S."/>
            <person name="Patel S."/>
            <person name="Phouanenavong S."/>
            <person name="Wan K."/>
            <person name="Yu C."/>
            <person name="Lewis S.E."/>
            <person name="Rubin G.M."/>
            <person name="Celniker S."/>
        </authorList>
    </citation>
    <scope>NUCLEOTIDE SEQUENCE</scope>
</reference>
<dbReference type="FlyBase" id="FBgn0035217">
    <property type="gene designation" value="FucTD"/>
</dbReference>
<evidence type="ECO:0000256" key="10">
    <source>
        <dbReference type="ARBA" id="ARBA00023136"/>
    </source>
</evidence>
<proteinExistence type="evidence at transcript level"/>
<evidence type="ECO:0000256" key="13">
    <source>
        <dbReference type="SAM" id="MobiDB-lite"/>
    </source>
</evidence>
<evidence type="ECO:0000256" key="11">
    <source>
        <dbReference type="ARBA" id="ARBA00023180"/>
    </source>
</evidence>
<protein>
    <recommendedName>
        <fullName evidence="12">Fucosyltransferase</fullName>
        <ecNumber evidence="12">2.4.1.-</ecNumber>
    </recommendedName>
</protein>
<feature type="region of interest" description="Disordered" evidence="13">
    <location>
        <begin position="51"/>
        <end position="75"/>
    </location>
</feature>
<keyword evidence="8" id="KW-1133">Transmembrane helix</keyword>
<organism evidence="16">
    <name type="scientific">Drosophila melanogaster</name>
    <name type="common">Fruit fly</name>
    <dbReference type="NCBI Taxonomy" id="7227"/>
    <lineage>
        <taxon>Eukaryota</taxon>
        <taxon>Metazoa</taxon>
        <taxon>Ecdysozoa</taxon>
        <taxon>Arthropoda</taxon>
        <taxon>Hexapoda</taxon>
        <taxon>Insecta</taxon>
        <taxon>Pterygota</taxon>
        <taxon>Neoptera</taxon>
        <taxon>Endopterygota</taxon>
        <taxon>Diptera</taxon>
        <taxon>Brachycera</taxon>
        <taxon>Muscomorpha</taxon>
        <taxon>Ephydroidea</taxon>
        <taxon>Drosophilidae</taxon>
        <taxon>Drosophila</taxon>
        <taxon>Sophophora</taxon>
    </lineage>
</organism>
<dbReference type="HOGENOM" id="CLU_032075_3_0_1"/>
<evidence type="ECO:0000256" key="6">
    <source>
        <dbReference type="ARBA" id="ARBA00022692"/>
    </source>
</evidence>
<dbReference type="AlphaFoldDB" id="Q8T8Y7"/>
<dbReference type="PhylomeDB" id="Q8T8Y7"/>
<name>Q8T8Y7_DROME</name>
<dbReference type="SUPFAM" id="SSF53756">
    <property type="entry name" value="UDP-Glycosyltransferase/glycogen phosphorylase"/>
    <property type="match status" value="1"/>
</dbReference>
<evidence type="ECO:0000259" key="14">
    <source>
        <dbReference type="Pfam" id="PF00852"/>
    </source>
</evidence>
<dbReference type="EMBL" id="AY075216">
    <property type="protein sequence ID" value="AAL68083.1"/>
    <property type="molecule type" value="mRNA"/>
</dbReference>
<evidence type="ECO:0000256" key="2">
    <source>
        <dbReference type="ARBA" id="ARBA00004922"/>
    </source>
</evidence>
<evidence type="ECO:0000256" key="3">
    <source>
        <dbReference type="ARBA" id="ARBA00008919"/>
    </source>
</evidence>
<sequence>MPIDRLRPLPVEKLLSFRRNPDLLQQHRQQTDEMEAIPKFLPSRLLPDDEDAKVASRRMADNDEDTLRLPPPRRSPVSMRNLQRELYSPIQCMNALKVMAVVLTICLVFTTIPLLRRQTMQENDNLRMILLWNEPSSLVDAPAHMECGCLVTTSRSHNDKAFDAVVISADHPYSFEGLGGVKLHPDFYAVYAAKKPLSSTQNPLTNFTLPPFNLTMTYRLDSQLIWTDYYFSRTNLARRLKWFRAPSKSFADDMPTPTVLRLESEILKKSRLAVYLVYEVNEKTLPESLYMEELRKYADLDAHDNCLGTDDCSHYHFMLIFETSACPDYVPPQMSMAMDKLLVPVLIGGGNLTNLVPSHSYISSQDFATPQDLIIHLKDLANNQLEYRRYFWWHSIYRLRKTSQPYCALCSLIQQSPGGHEVRQRSYSLGFINWWSKYQCPNRSTTFL</sequence>
<dbReference type="PANTHER" id="PTHR48438">
    <property type="entry name" value="ALPHA-(1,3)-FUCOSYLTRANSFERASE C-RELATED"/>
    <property type="match status" value="1"/>
</dbReference>
<keyword evidence="9 12" id="KW-0333">Golgi apparatus</keyword>
<dbReference type="CAZy" id="GT10">
    <property type="family name" value="Glycosyltransferase Family 10"/>
</dbReference>
<evidence type="ECO:0000256" key="7">
    <source>
        <dbReference type="ARBA" id="ARBA00022968"/>
    </source>
</evidence>
<dbReference type="AGR" id="FB:FBgn0035217"/>
<dbReference type="InterPro" id="IPR038577">
    <property type="entry name" value="GT10-like_C_sf"/>
</dbReference>
<evidence type="ECO:0000313" key="16">
    <source>
        <dbReference type="EMBL" id="AAL68083.1"/>
    </source>
</evidence>
<comment type="pathway">
    <text evidence="2">Protein modification; protein glycosylation.</text>
</comment>
<dbReference type="InterPro" id="IPR031481">
    <property type="entry name" value="Glyco_tran_10_N"/>
</dbReference>